<sequence length="127" mass="13582">MAPTMICVDLLLLRPTQVLFVLLLSSFPSPAIHPVAVHLPPAGCRLQPDVPAPGASTPRPPSSVPQKSVNRKASKTHQLESRSTSVAENVHELLCYQFLRSTVGCGSLLGAAREGAMQQVHAAIREK</sequence>
<dbReference type="EMBL" id="KD102222">
    <property type="protein sequence ID" value="EMS61025.1"/>
    <property type="molecule type" value="Genomic_DNA"/>
</dbReference>
<gene>
    <name evidence="1" type="ORF">TRIUR3_31304</name>
</gene>
<name>M8A8T1_TRIUA</name>
<organism evidence="1">
    <name type="scientific">Triticum urartu</name>
    <name type="common">Red wild einkorn</name>
    <name type="synonym">Crithodium urartu</name>
    <dbReference type="NCBI Taxonomy" id="4572"/>
    <lineage>
        <taxon>Eukaryota</taxon>
        <taxon>Viridiplantae</taxon>
        <taxon>Streptophyta</taxon>
        <taxon>Embryophyta</taxon>
        <taxon>Tracheophyta</taxon>
        <taxon>Spermatophyta</taxon>
        <taxon>Magnoliopsida</taxon>
        <taxon>Liliopsida</taxon>
        <taxon>Poales</taxon>
        <taxon>Poaceae</taxon>
        <taxon>BOP clade</taxon>
        <taxon>Pooideae</taxon>
        <taxon>Triticodae</taxon>
        <taxon>Triticeae</taxon>
        <taxon>Triticinae</taxon>
        <taxon>Triticum</taxon>
    </lineage>
</organism>
<accession>M8A8T1</accession>
<evidence type="ECO:0000313" key="1">
    <source>
        <dbReference type="EMBL" id="EMS61025.1"/>
    </source>
</evidence>
<reference evidence="1" key="1">
    <citation type="journal article" date="2013" name="Nature">
        <title>Draft genome of the wheat A-genome progenitor Triticum urartu.</title>
        <authorList>
            <person name="Ling H.Q."/>
            <person name="Zhao S."/>
            <person name="Liu D."/>
            <person name="Wang J."/>
            <person name="Sun H."/>
            <person name="Zhang C."/>
            <person name="Fan H."/>
            <person name="Li D."/>
            <person name="Dong L."/>
            <person name="Tao Y."/>
            <person name="Gao C."/>
            <person name="Wu H."/>
            <person name="Li Y."/>
            <person name="Cui Y."/>
            <person name="Guo X."/>
            <person name="Zheng S."/>
            <person name="Wang B."/>
            <person name="Yu K."/>
            <person name="Liang Q."/>
            <person name="Yang W."/>
            <person name="Lou X."/>
            <person name="Chen J."/>
            <person name="Feng M."/>
            <person name="Jian J."/>
            <person name="Zhang X."/>
            <person name="Luo G."/>
            <person name="Jiang Y."/>
            <person name="Liu J."/>
            <person name="Wang Z."/>
            <person name="Sha Y."/>
            <person name="Zhang B."/>
            <person name="Wu H."/>
            <person name="Tang D."/>
            <person name="Shen Q."/>
            <person name="Xue P."/>
            <person name="Zou S."/>
            <person name="Wang X."/>
            <person name="Liu X."/>
            <person name="Wang F."/>
            <person name="Yang Y."/>
            <person name="An X."/>
            <person name="Dong Z."/>
            <person name="Zhang K."/>
            <person name="Zhang X."/>
            <person name="Luo M.C."/>
            <person name="Dvorak J."/>
            <person name="Tong Y."/>
            <person name="Wang J."/>
            <person name="Yang H."/>
            <person name="Li Z."/>
            <person name="Wang D."/>
            <person name="Zhang A."/>
            <person name="Wang J."/>
        </authorList>
    </citation>
    <scope>NUCLEOTIDE SEQUENCE</scope>
</reference>
<dbReference type="AlphaFoldDB" id="M8A8T1"/>
<protein>
    <submittedName>
        <fullName evidence="1">Uncharacterized protein</fullName>
    </submittedName>
</protein>
<proteinExistence type="predicted"/>